<name>A0A399J7D8_9MICC</name>
<reference evidence="1 2" key="1">
    <citation type="submission" date="2018-07" db="EMBL/GenBank/DDBJ databases">
        <title>Arthrobacter sp. nov., isolated from raw cow's milk with high bacterial count.</title>
        <authorList>
            <person name="Hahne J."/>
            <person name="Isele D."/>
            <person name="Lipski A."/>
        </authorList>
    </citation>
    <scope>NUCLEOTIDE SEQUENCE [LARGE SCALE GENOMIC DNA]</scope>
    <source>
        <strain evidence="1 2">JZ R-35</strain>
    </source>
</reference>
<keyword evidence="1" id="KW-0808">Transferase</keyword>
<dbReference type="Gene3D" id="3.30.420.300">
    <property type="entry name" value="2-keto-3-deoxy-galactonokinase, substrate binding domain"/>
    <property type="match status" value="1"/>
</dbReference>
<gene>
    <name evidence="1" type="ORF">DWB68_14745</name>
</gene>
<keyword evidence="1" id="KW-0418">Kinase</keyword>
<evidence type="ECO:0000313" key="1">
    <source>
        <dbReference type="EMBL" id="RII41050.1"/>
    </source>
</evidence>
<dbReference type="GO" id="GO:0008671">
    <property type="term" value="F:2-dehydro-3-deoxygalactonokinase activity"/>
    <property type="evidence" value="ECO:0007669"/>
    <property type="project" value="InterPro"/>
</dbReference>
<proteinExistence type="predicted"/>
<sequence>MQHVPPPSDAAIVALDWGTTSLRAWALDSHGTVLTSLRSASGLRRVVTSAEAEGVSVPARFAQALADVHAELGVRAVPTIACGMVGSAGGWSEAAHLGLPLSASPAALPLHIIPGTGSHESGHAVYLVPGLHTATPAGQAPDVLRGEETQVLGALEALGSPSDATLVLPGSHTKWLSVSEGAITDFSTCMTGELHAALLSSTILGDPVQAADPVAALHPAAAEAEAADAAFVRGVEHSLVHAQDPFGARIFTARTQNLSGEVPARFVPDYLSGLLIGDETLRFLAADGFAGTPAICAEGELGRRYAQALALQGVDSVVLEGTALTGLIAIGRSVGLLSA</sequence>
<dbReference type="Gene3D" id="3.30.420.310">
    <property type="entry name" value="2-keto-3-deoxy-galactonokinase, C-terminal domain"/>
    <property type="match status" value="1"/>
</dbReference>
<dbReference type="AlphaFoldDB" id="A0A399J7D8"/>
<dbReference type="InterPro" id="IPR042258">
    <property type="entry name" value="DGOK_N"/>
</dbReference>
<dbReference type="InterPro" id="IPR007729">
    <property type="entry name" value="DGOK"/>
</dbReference>
<dbReference type="Proteomes" id="UP000265419">
    <property type="component" value="Unassembled WGS sequence"/>
</dbReference>
<dbReference type="Pfam" id="PF05035">
    <property type="entry name" value="DGOK"/>
    <property type="match status" value="1"/>
</dbReference>
<keyword evidence="2" id="KW-1185">Reference proteome</keyword>
<dbReference type="EMBL" id="QQXK01000039">
    <property type="protein sequence ID" value="RII41050.1"/>
    <property type="molecule type" value="Genomic_DNA"/>
</dbReference>
<organism evidence="1 2">
    <name type="scientific">Galactobacter valiniphilus</name>
    <dbReference type="NCBI Taxonomy" id="2676122"/>
    <lineage>
        <taxon>Bacteria</taxon>
        <taxon>Bacillati</taxon>
        <taxon>Actinomycetota</taxon>
        <taxon>Actinomycetes</taxon>
        <taxon>Micrococcales</taxon>
        <taxon>Micrococcaceae</taxon>
        <taxon>Galactobacter</taxon>
    </lineage>
</organism>
<dbReference type="InterPro" id="IPR042257">
    <property type="entry name" value="DGOK_C"/>
</dbReference>
<dbReference type="GO" id="GO:0034194">
    <property type="term" value="P:D-galactonate catabolic process"/>
    <property type="evidence" value="ECO:0007669"/>
    <property type="project" value="InterPro"/>
</dbReference>
<protein>
    <submittedName>
        <fullName evidence="1">2-dehydro-3-deoxygalactonokinase</fullName>
    </submittedName>
</protein>
<comment type="caution">
    <text evidence="1">The sequence shown here is derived from an EMBL/GenBank/DDBJ whole genome shotgun (WGS) entry which is preliminary data.</text>
</comment>
<evidence type="ECO:0000313" key="2">
    <source>
        <dbReference type="Proteomes" id="UP000265419"/>
    </source>
</evidence>
<accession>A0A399J7D8</accession>
<dbReference type="RefSeq" id="WP_119425879.1">
    <property type="nucleotide sequence ID" value="NZ_QQXK01000039.1"/>
</dbReference>